<accession>A0A8J8P4Q0</accession>
<evidence type="ECO:0000256" key="1">
    <source>
        <dbReference type="SAM" id="MobiDB-lite"/>
    </source>
</evidence>
<proteinExistence type="predicted"/>
<reference evidence="2" key="1">
    <citation type="submission" date="2019-06" db="EMBL/GenBank/DDBJ databases">
        <authorList>
            <person name="Zheng W."/>
        </authorList>
    </citation>
    <scope>NUCLEOTIDE SEQUENCE</scope>
    <source>
        <strain evidence="2">QDHG01</strain>
    </source>
</reference>
<gene>
    <name evidence="2" type="ORF">FGO68_gene12081</name>
</gene>
<sequence>MRNGEIQSSFDKAFNLQHKISILNERPSLDIAALPPRMQLLSNSQYSSSQKVLSGTSTPHHAEGNHLPHSKFNLHRPSYDIDRNQQQIGTQPVNLPAGIMSPSNILTIESRHGTVAASQAFCPCPHQIPQQNVYHTSTMHQSNAALRNYLNQSNNTSPSASPVNFRMNAPPKANPLSTFGINGSRNGVCQKSNLSAHSSNLSQNVQNRISIKNTSNVIIQAGNSQQAFTHKALNEYYTTSSTQIFPQLSSNQSPHNAGLIKKSAVLLPQNTSPNVDLLKSQQRKMQDLISSTNGQLYKNNVQAISKNNDIVNSIFQLQREISEPLQLASGGGLQKPQTLNVDIQGGGPTYNKFNGNFVLRELAASREQLSNQYGNTLLDLKNIKLSPSPKHFITNQIDSTYNDISNATLQGAL</sequence>
<evidence type="ECO:0000313" key="3">
    <source>
        <dbReference type="Proteomes" id="UP000785679"/>
    </source>
</evidence>
<name>A0A8J8P4Q0_HALGN</name>
<dbReference type="AlphaFoldDB" id="A0A8J8P4Q0"/>
<keyword evidence="3" id="KW-1185">Reference proteome</keyword>
<dbReference type="EMBL" id="RRYP01000651">
    <property type="protein sequence ID" value="TNV87057.1"/>
    <property type="molecule type" value="Genomic_DNA"/>
</dbReference>
<feature type="region of interest" description="Disordered" evidence="1">
    <location>
        <begin position="50"/>
        <end position="72"/>
    </location>
</feature>
<protein>
    <submittedName>
        <fullName evidence="2">Uncharacterized protein</fullName>
    </submittedName>
</protein>
<evidence type="ECO:0000313" key="2">
    <source>
        <dbReference type="EMBL" id="TNV87057.1"/>
    </source>
</evidence>
<dbReference type="Proteomes" id="UP000785679">
    <property type="component" value="Unassembled WGS sequence"/>
</dbReference>
<comment type="caution">
    <text evidence="2">The sequence shown here is derived from an EMBL/GenBank/DDBJ whole genome shotgun (WGS) entry which is preliminary data.</text>
</comment>
<organism evidence="2 3">
    <name type="scientific">Halteria grandinella</name>
    <dbReference type="NCBI Taxonomy" id="5974"/>
    <lineage>
        <taxon>Eukaryota</taxon>
        <taxon>Sar</taxon>
        <taxon>Alveolata</taxon>
        <taxon>Ciliophora</taxon>
        <taxon>Intramacronucleata</taxon>
        <taxon>Spirotrichea</taxon>
        <taxon>Stichotrichia</taxon>
        <taxon>Sporadotrichida</taxon>
        <taxon>Halteriidae</taxon>
        <taxon>Halteria</taxon>
    </lineage>
</organism>